<feature type="transmembrane region" description="Helical" evidence="2">
    <location>
        <begin position="100"/>
        <end position="117"/>
    </location>
</feature>
<comment type="caution">
    <text evidence="3">The sequence shown here is derived from an EMBL/GenBank/DDBJ whole genome shotgun (WGS) entry which is preliminary data.</text>
</comment>
<dbReference type="Gene3D" id="1.20.5.1230">
    <property type="entry name" value="Apolipoprotein A-I"/>
    <property type="match status" value="1"/>
</dbReference>
<keyword evidence="4" id="KW-1185">Reference proteome</keyword>
<dbReference type="EMBL" id="BSNJ01000004">
    <property type="protein sequence ID" value="GLQ21169.1"/>
    <property type="molecule type" value="Genomic_DNA"/>
</dbReference>
<protein>
    <recommendedName>
        <fullName evidence="5">DUF883 domain-containing protein</fullName>
    </recommendedName>
</protein>
<accession>A0ABQ5V0T4</accession>
<sequence>MATAKTPTSKTKTTRAKRPSVTTETSDNVVPMNTEISQQLEILRTDLKTLAQTVKDQALSKVEGRKETVKTVATEQKDAAMARYDELSTKAETQIREKPLSSMAIAVGAGLVLGAILRG</sequence>
<evidence type="ECO:0008006" key="5">
    <source>
        <dbReference type="Google" id="ProtNLM"/>
    </source>
</evidence>
<evidence type="ECO:0000313" key="3">
    <source>
        <dbReference type="EMBL" id="GLQ21169.1"/>
    </source>
</evidence>
<gene>
    <name evidence="3" type="ORF">GCM10007854_21240</name>
</gene>
<keyword evidence="2" id="KW-0812">Transmembrane</keyword>
<organism evidence="3 4">
    <name type="scientific">Algimonas porphyrae</name>
    <dbReference type="NCBI Taxonomy" id="1128113"/>
    <lineage>
        <taxon>Bacteria</taxon>
        <taxon>Pseudomonadati</taxon>
        <taxon>Pseudomonadota</taxon>
        <taxon>Alphaproteobacteria</taxon>
        <taxon>Maricaulales</taxon>
        <taxon>Robiginitomaculaceae</taxon>
        <taxon>Algimonas</taxon>
    </lineage>
</organism>
<name>A0ABQ5V0T4_9PROT</name>
<reference evidence="3" key="2">
    <citation type="submission" date="2023-01" db="EMBL/GenBank/DDBJ databases">
        <title>Draft genome sequence of Algimonas porphyrae strain NBRC 108216.</title>
        <authorList>
            <person name="Sun Q."/>
            <person name="Mori K."/>
        </authorList>
    </citation>
    <scope>NUCLEOTIDE SEQUENCE</scope>
    <source>
        <strain evidence="3">NBRC 108216</strain>
    </source>
</reference>
<evidence type="ECO:0000313" key="4">
    <source>
        <dbReference type="Proteomes" id="UP001161390"/>
    </source>
</evidence>
<keyword evidence="2" id="KW-0472">Membrane</keyword>
<reference evidence="3" key="1">
    <citation type="journal article" date="2014" name="Int. J. Syst. Evol. Microbiol.">
        <title>Complete genome of a new Firmicutes species belonging to the dominant human colonic microbiota ('Ruminococcus bicirculans') reveals two chromosomes and a selective capacity to utilize plant glucans.</title>
        <authorList>
            <consortium name="NISC Comparative Sequencing Program"/>
            <person name="Wegmann U."/>
            <person name="Louis P."/>
            <person name="Goesmann A."/>
            <person name="Henrissat B."/>
            <person name="Duncan S.H."/>
            <person name="Flint H.J."/>
        </authorList>
    </citation>
    <scope>NUCLEOTIDE SEQUENCE</scope>
    <source>
        <strain evidence="3">NBRC 108216</strain>
    </source>
</reference>
<dbReference type="RefSeq" id="WP_284372444.1">
    <property type="nucleotide sequence ID" value="NZ_BSNJ01000004.1"/>
</dbReference>
<feature type="compositionally biased region" description="Low complexity" evidence="1">
    <location>
        <begin position="1"/>
        <end position="11"/>
    </location>
</feature>
<evidence type="ECO:0000256" key="2">
    <source>
        <dbReference type="SAM" id="Phobius"/>
    </source>
</evidence>
<evidence type="ECO:0000256" key="1">
    <source>
        <dbReference type="SAM" id="MobiDB-lite"/>
    </source>
</evidence>
<proteinExistence type="predicted"/>
<feature type="region of interest" description="Disordered" evidence="1">
    <location>
        <begin position="1"/>
        <end position="28"/>
    </location>
</feature>
<keyword evidence="2" id="KW-1133">Transmembrane helix</keyword>
<dbReference type="Proteomes" id="UP001161390">
    <property type="component" value="Unassembled WGS sequence"/>
</dbReference>